<sequence length="135" mass="14851">MVDGEARWRRLFGNHGGGRRPGPGGGQRGRCLCAADRGLRRGVVHKLLRDDVRRAQPLARAQGSQSWPCPSPFHSLTCSYSRIELHRVPGTTPRAQSFVPVGGHLVFRSHASVRTRPRFSNNPVVVGFDPKPSPL</sequence>
<organism evidence="1">
    <name type="scientific">Culex pipiens</name>
    <name type="common">House mosquito</name>
    <dbReference type="NCBI Taxonomy" id="7175"/>
    <lineage>
        <taxon>Eukaryota</taxon>
        <taxon>Metazoa</taxon>
        <taxon>Ecdysozoa</taxon>
        <taxon>Arthropoda</taxon>
        <taxon>Hexapoda</taxon>
        <taxon>Insecta</taxon>
        <taxon>Pterygota</taxon>
        <taxon>Neoptera</taxon>
        <taxon>Endopterygota</taxon>
        <taxon>Diptera</taxon>
        <taxon>Nematocera</taxon>
        <taxon>Culicoidea</taxon>
        <taxon>Culicidae</taxon>
        <taxon>Culicinae</taxon>
        <taxon>Culicini</taxon>
        <taxon>Culex</taxon>
        <taxon>Culex</taxon>
    </lineage>
</organism>
<proteinExistence type="predicted"/>
<reference evidence="1" key="1">
    <citation type="submission" date="2021-05" db="EMBL/GenBank/DDBJ databases">
        <authorList>
            <person name="Alioto T."/>
            <person name="Alioto T."/>
            <person name="Gomez Garrido J."/>
        </authorList>
    </citation>
    <scope>NUCLEOTIDE SEQUENCE</scope>
</reference>
<dbReference type="EMBL" id="HBUE01062419">
    <property type="protein sequence ID" value="CAG6469219.1"/>
    <property type="molecule type" value="Transcribed_RNA"/>
</dbReference>
<evidence type="ECO:0000313" key="1">
    <source>
        <dbReference type="EMBL" id="CAG6469207.1"/>
    </source>
</evidence>
<dbReference type="AlphaFoldDB" id="A0A8D8B9I0"/>
<accession>A0A8D8B9I0</accession>
<dbReference type="EMBL" id="HBUE01062416">
    <property type="protein sequence ID" value="CAG6469207.1"/>
    <property type="molecule type" value="Transcribed_RNA"/>
</dbReference>
<name>A0A8D8B9I0_CULPI</name>
<protein>
    <submittedName>
        <fullName evidence="1">(northern house mosquito) hypothetical protein</fullName>
    </submittedName>
</protein>